<keyword evidence="2" id="KW-1185">Reference proteome</keyword>
<organism evidence="1 2">
    <name type="scientific">Cannabis sativa</name>
    <name type="common">Hemp</name>
    <name type="synonym">Marijuana</name>
    <dbReference type="NCBI Taxonomy" id="3483"/>
    <lineage>
        <taxon>Eukaryota</taxon>
        <taxon>Viridiplantae</taxon>
        <taxon>Streptophyta</taxon>
        <taxon>Embryophyta</taxon>
        <taxon>Tracheophyta</taxon>
        <taxon>Spermatophyta</taxon>
        <taxon>Magnoliopsida</taxon>
        <taxon>eudicotyledons</taxon>
        <taxon>Gunneridae</taxon>
        <taxon>Pentapetalae</taxon>
        <taxon>rosids</taxon>
        <taxon>fabids</taxon>
        <taxon>Rosales</taxon>
        <taxon>Cannabaceae</taxon>
        <taxon>Cannabis</taxon>
    </lineage>
</organism>
<protein>
    <submittedName>
        <fullName evidence="1">Uncharacterized protein</fullName>
    </submittedName>
</protein>
<sequence>MAKKMPEQKGCPYPIRSLTLYCVRFSRPLPLYFSSCDSDQRPNVGHFSRAKTNQSLLRRSRAITGEPVTPHEPISRQAKPCDHRAKWPPTIFLFNRCLNLVGGLSESRRFEMVVDDDVLFVVHGGFGSRGRDKEIYELCIVHTI</sequence>
<accession>A0A7J6HGG9</accession>
<dbReference type="Proteomes" id="UP000583929">
    <property type="component" value="Unassembled WGS sequence"/>
</dbReference>
<comment type="caution">
    <text evidence="1">The sequence shown here is derived from an EMBL/GenBank/DDBJ whole genome shotgun (WGS) entry which is preliminary data.</text>
</comment>
<dbReference type="AlphaFoldDB" id="A0A7J6HGG9"/>
<evidence type="ECO:0000313" key="2">
    <source>
        <dbReference type="Proteomes" id="UP000583929"/>
    </source>
</evidence>
<gene>
    <name evidence="1" type="ORF">G4B88_018552</name>
</gene>
<name>A0A7J6HGG9_CANSA</name>
<reference evidence="1 2" key="1">
    <citation type="journal article" date="2020" name="bioRxiv">
        <title>Sequence and annotation of 42 cannabis genomes reveals extensive copy number variation in cannabinoid synthesis and pathogen resistance genes.</title>
        <authorList>
            <person name="Mckernan K.J."/>
            <person name="Helbert Y."/>
            <person name="Kane L.T."/>
            <person name="Ebling H."/>
            <person name="Zhang L."/>
            <person name="Liu B."/>
            <person name="Eaton Z."/>
            <person name="Mclaughlin S."/>
            <person name="Kingan S."/>
            <person name="Baybayan P."/>
            <person name="Concepcion G."/>
            <person name="Jordan M."/>
            <person name="Riva A."/>
            <person name="Barbazuk W."/>
            <person name="Harkins T."/>
        </authorList>
    </citation>
    <scope>NUCLEOTIDE SEQUENCE [LARGE SCALE GENOMIC DNA]</scope>
    <source>
        <strain evidence="2">cv. Jamaican Lion 4</strain>
        <tissue evidence="1">Leaf</tissue>
    </source>
</reference>
<dbReference type="EMBL" id="JAATIQ010000045">
    <property type="protein sequence ID" value="KAF4394402.1"/>
    <property type="molecule type" value="Genomic_DNA"/>
</dbReference>
<proteinExistence type="predicted"/>
<evidence type="ECO:0000313" key="1">
    <source>
        <dbReference type="EMBL" id="KAF4394402.1"/>
    </source>
</evidence>